<dbReference type="RefSeq" id="XP_007767270.1">
    <property type="nucleotide sequence ID" value="XM_007769080.1"/>
</dbReference>
<evidence type="ECO:0000313" key="3">
    <source>
        <dbReference type="Proteomes" id="UP000053558"/>
    </source>
</evidence>
<name>A0A5M3MY44_CONPW</name>
<dbReference type="Proteomes" id="UP000053558">
    <property type="component" value="Unassembled WGS sequence"/>
</dbReference>
<dbReference type="KEGG" id="cput:CONPUDRAFT_122139"/>
<dbReference type="AlphaFoldDB" id="A0A5M3MY44"/>
<protein>
    <submittedName>
        <fullName evidence="2">Uncharacterized protein</fullName>
    </submittedName>
</protein>
<keyword evidence="1" id="KW-0812">Transmembrane</keyword>
<accession>A0A5M3MY44</accession>
<dbReference type="OrthoDB" id="630188at2759"/>
<reference evidence="3" key="1">
    <citation type="journal article" date="2012" name="Science">
        <title>The Paleozoic origin of enzymatic lignin decomposition reconstructed from 31 fungal genomes.</title>
        <authorList>
            <person name="Floudas D."/>
            <person name="Binder M."/>
            <person name="Riley R."/>
            <person name="Barry K."/>
            <person name="Blanchette R.A."/>
            <person name="Henrissat B."/>
            <person name="Martinez A.T."/>
            <person name="Otillar R."/>
            <person name="Spatafora J.W."/>
            <person name="Yadav J.S."/>
            <person name="Aerts A."/>
            <person name="Benoit I."/>
            <person name="Boyd A."/>
            <person name="Carlson A."/>
            <person name="Copeland A."/>
            <person name="Coutinho P.M."/>
            <person name="de Vries R.P."/>
            <person name="Ferreira P."/>
            <person name="Findley K."/>
            <person name="Foster B."/>
            <person name="Gaskell J."/>
            <person name="Glotzer D."/>
            <person name="Gorecki P."/>
            <person name="Heitman J."/>
            <person name="Hesse C."/>
            <person name="Hori C."/>
            <person name="Igarashi K."/>
            <person name="Jurgens J.A."/>
            <person name="Kallen N."/>
            <person name="Kersten P."/>
            <person name="Kohler A."/>
            <person name="Kuees U."/>
            <person name="Kumar T.K.A."/>
            <person name="Kuo A."/>
            <person name="LaButti K."/>
            <person name="Larrondo L.F."/>
            <person name="Lindquist E."/>
            <person name="Ling A."/>
            <person name="Lombard V."/>
            <person name="Lucas S."/>
            <person name="Lundell T."/>
            <person name="Martin R."/>
            <person name="McLaughlin D.J."/>
            <person name="Morgenstern I."/>
            <person name="Morin E."/>
            <person name="Murat C."/>
            <person name="Nagy L.G."/>
            <person name="Nolan M."/>
            <person name="Ohm R.A."/>
            <person name="Patyshakuliyeva A."/>
            <person name="Rokas A."/>
            <person name="Ruiz-Duenas F.J."/>
            <person name="Sabat G."/>
            <person name="Salamov A."/>
            <person name="Samejima M."/>
            <person name="Schmutz J."/>
            <person name="Slot J.C."/>
            <person name="St John F."/>
            <person name="Stenlid J."/>
            <person name="Sun H."/>
            <person name="Sun S."/>
            <person name="Syed K."/>
            <person name="Tsang A."/>
            <person name="Wiebenga A."/>
            <person name="Young D."/>
            <person name="Pisabarro A."/>
            <person name="Eastwood D.C."/>
            <person name="Martin F."/>
            <person name="Cullen D."/>
            <person name="Grigoriev I.V."/>
            <person name="Hibbett D.S."/>
        </authorList>
    </citation>
    <scope>NUCLEOTIDE SEQUENCE [LARGE SCALE GENOMIC DNA]</scope>
    <source>
        <strain evidence="3">RWD-64-598 SS2</strain>
    </source>
</reference>
<sequence>MLQTRSLSARLLAIASGVSFTLLLFYYNHARISSHLRSFSDTLWEDSPVAATVGTCSPDAYASGYWKWSPKTEVAIDNITTKDDALAFTGFQGCAADREYYWHLGADVEEKWDRFPDVDYYDWVPGDGCDIRPMRPRDMVRDMVEKGGWLILGDSITENHFFSLSCILYPHVRATPNYTENPYFDRAWPQNLYLNPSSPLVQELDIPYDFDIESTPLATFRRVDLLLSRPELEKLYKETYPDKAETTPLFSEEQTWSISPQQYMPLFLSLPYSTLIVSTAGHWTTTLMSAFRNESIGEKDGYGIQDVLEFFEVSMQQWADDVQSALVSYYNSDEGGGDQWTFGALHYDAPSDTWRVAGMDDDWTLASMRALPYAPALARTEGSVARDKRVVVRAYLPGHEDCHNFYQPWWRIKPFQFQWYNWAWIKDFNQIFQNLLTPQMYPFIHYLPIDRPARLRPDAHATGDCLHLMSGTGVLEGWSHYIWHYVTTELEEGKP</sequence>
<dbReference type="EMBL" id="JH711576">
    <property type="protein sequence ID" value="EIW83551.1"/>
    <property type="molecule type" value="Genomic_DNA"/>
</dbReference>
<evidence type="ECO:0000256" key="1">
    <source>
        <dbReference type="SAM" id="Phobius"/>
    </source>
</evidence>
<feature type="transmembrane region" description="Helical" evidence="1">
    <location>
        <begin position="7"/>
        <end position="27"/>
    </location>
</feature>
<organism evidence="2 3">
    <name type="scientific">Coniophora puteana (strain RWD-64-598)</name>
    <name type="common">Brown rot fungus</name>
    <dbReference type="NCBI Taxonomy" id="741705"/>
    <lineage>
        <taxon>Eukaryota</taxon>
        <taxon>Fungi</taxon>
        <taxon>Dikarya</taxon>
        <taxon>Basidiomycota</taxon>
        <taxon>Agaricomycotina</taxon>
        <taxon>Agaricomycetes</taxon>
        <taxon>Agaricomycetidae</taxon>
        <taxon>Boletales</taxon>
        <taxon>Coniophorineae</taxon>
        <taxon>Coniophoraceae</taxon>
        <taxon>Coniophora</taxon>
    </lineage>
</organism>
<proteinExistence type="predicted"/>
<dbReference type="OMA" id="GWPQNLY"/>
<evidence type="ECO:0000313" key="2">
    <source>
        <dbReference type="EMBL" id="EIW83551.1"/>
    </source>
</evidence>
<gene>
    <name evidence="2" type="ORF">CONPUDRAFT_122139</name>
</gene>
<keyword evidence="1" id="KW-1133">Transmembrane helix</keyword>
<keyword evidence="1" id="KW-0472">Membrane</keyword>
<keyword evidence="3" id="KW-1185">Reference proteome</keyword>
<comment type="caution">
    <text evidence="2">The sequence shown here is derived from an EMBL/GenBank/DDBJ whole genome shotgun (WGS) entry which is preliminary data.</text>
</comment>
<dbReference type="GeneID" id="19199663"/>